<evidence type="ECO:0000313" key="2">
    <source>
        <dbReference type="EMBL" id="OZC04346.1"/>
    </source>
</evidence>
<keyword evidence="1" id="KW-0732">Signal</keyword>
<accession>A0A259U307</accession>
<protein>
    <recommendedName>
        <fullName evidence="4">Autotransporter domain-containing protein</fullName>
    </recommendedName>
</protein>
<reference evidence="2 3" key="1">
    <citation type="submission" date="2016-11" db="EMBL/GenBank/DDBJ databases">
        <title>Study of marine rhodopsin-containing bacteria.</title>
        <authorList>
            <person name="Yoshizawa S."/>
            <person name="Kumagai Y."/>
            <person name="Kogure K."/>
        </authorList>
    </citation>
    <scope>NUCLEOTIDE SEQUENCE [LARGE SCALE GENOMIC DNA]</scope>
    <source>
        <strain evidence="2 3">SG-29</strain>
    </source>
</reference>
<dbReference type="InParanoid" id="A0A259U307"/>
<organism evidence="2 3">
    <name type="scientific">Rubricoccus marinus</name>
    <dbReference type="NCBI Taxonomy" id="716817"/>
    <lineage>
        <taxon>Bacteria</taxon>
        <taxon>Pseudomonadati</taxon>
        <taxon>Rhodothermota</taxon>
        <taxon>Rhodothermia</taxon>
        <taxon>Rhodothermales</taxon>
        <taxon>Rubricoccaceae</taxon>
        <taxon>Rubricoccus</taxon>
    </lineage>
</organism>
<dbReference type="AlphaFoldDB" id="A0A259U307"/>
<keyword evidence="3" id="KW-1185">Reference proteome</keyword>
<dbReference type="Proteomes" id="UP000216446">
    <property type="component" value="Unassembled WGS sequence"/>
</dbReference>
<proteinExistence type="predicted"/>
<comment type="caution">
    <text evidence="2">The sequence shown here is derived from an EMBL/GenBank/DDBJ whole genome shotgun (WGS) entry which is preliminary data.</text>
</comment>
<name>A0A259U307_9BACT</name>
<feature type="chain" id="PRO_5012514525" description="Autotransporter domain-containing protein" evidence="1">
    <location>
        <begin position="21"/>
        <end position="432"/>
    </location>
</feature>
<dbReference type="RefSeq" id="WP_094550714.1">
    <property type="nucleotide sequence ID" value="NZ_MQWB01000001.1"/>
</dbReference>
<evidence type="ECO:0008006" key="4">
    <source>
        <dbReference type="Google" id="ProtNLM"/>
    </source>
</evidence>
<gene>
    <name evidence="2" type="ORF">BSZ36_15990</name>
</gene>
<feature type="signal peptide" evidence="1">
    <location>
        <begin position="1"/>
        <end position="20"/>
    </location>
</feature>
<evidence type="ECO:0000313" key="3">
    <source>
        <dbReference type="Proteomes" id="UP000216446"/>
    </source>
</evidence>
<sequence>MSRALAFLLVLLAAASAPLAQEAKGAKATAFRVAYDCRTGGCDRDFFQTELPYVQFVRDQGDADVFVLITGDQTGSGGRRYTLFVEGRGPYKGQESTLTITVPSDATDDDERRAIASRLALGMAGYLAQTAVGERLYVSYDAPPEAAGGIEAPLVDPWNGWTFRLNGNANANGESSFFGFNGSGGASASRATERWKTRVSVYGNYNRREFDQTSSSTGNDTTIVSERSDFGGNGLVARSLGPHLSTGFEVSAGRNTFSNYTARFVLGPGVEYSFFPYAEATSRVITASYSVGMEFAAYTDSTIFDEIQEILPQHSLRARAEFAQPWGSFDLSFTGQQYLSKLERYEAGIGGGLNIRLARGLQLNVGGNASVIQNQLSLAAGDLSPEEILLQQQQQATSFRYNGRVGISYSFGSIFNSAVNTRFDRGGVLVVG</sequence>
<evidence type="ECO:0000256" key="1">
    <source>
        <dbReference type="SAM" id="SignalP"/>
    </source>
</evidence>
<dbReference type="EMBL" id="MQWB01000001">
    <property type="protein sequence ID" value="OZC04346.1"/>
    <property type="molecule type" value="Genomic_DNA"/>
</dbReference>